<gene>
    <name evidence="1" type="ORF">BOA8489_03744</name>
</gene>
<dbReference type="AlphaFoldDB" id="A0A238J6L5"/>
<dbReference type="Proteomes" id="UP000201838">
    <property type="component" value="Unassembled WGS sequence"/>
</dbReference>
<evidence type="ECO:0000313" key="2">
    <source>
        <dbReference type="Proteomes" id="UP000201838"/>
    </source>
</evidence>
<dbReference type="RefSeq" id="WP_093975785.1">
    <property type="nucleotide sequence ID" value="NZ_FXXQ01000020.1"/>
</dbReference>
<evidence type="ECO:0008006" key="3">
    <source>
        <dbReference type="Google" id="ProtNLM"/>
    </source>
</evidence>
<proteinExistence type="predicted"/>
<evidence type="ECO:0000313" key="1">
    <source>
        <dbReference type="EMBL" id="SMX25600.1"/>
    </source>
</evidence>
<sequence length="96" mass="11133">MKYTTITTWEVLDGSDFDLFMMRVREKRLPALKDLGADRVQVIRTSDRTIAAISEWPNRTTRDAAVEFIERVRNDVRAEDHSRMTGEMMGEVLAEI</sequence>
<dbReference type="OrthoDB" id="7726014at2"/>
<dbReference type="EMBL" id="FXXQ01000020">
    <property type="protein sequence ID" value="SMX25600.1"/>
    <property type="molecule type" value="Genomic_DNA"/>
</dbReference>
<reference evidence="1 2" key="1">
    <citation type="submission" date="2017-05" db="EMBL/GenBank/DDBJ databases">
        <authorList>
            <person name="Song R."/>
            <person name="Chenine A.L."/>
            <person name="Ruprecht R.M."/>
        </authorList>
    </citation>
    <scope>NUCLEOTIDE SEQUENCE [LARGE SCALE GENOMIC DNA]</scope>
    <source>
        <strain evidence="1 2">CECT 8489</strain>
    </source>
</reference>
<accession>A0A238J6L5</accession>
<keyword evidence="2" id="KW-1185">Reference proteome</keyword>
<organism evidence="1 2">
    <name type="scientific">Boseongicola aestuarii</name>
    <dbReference type="NCBI Taxonomy" id="1470561"/>
    <lineage>
        <taxon>Bacteria</taxon>
        <taxon>Pseudomonadati</taxon>
        <taxon>Pseudomonadota</taxon>
        <taxon>Alphaproteobacteria</taxon>
        <taxon>Rhodobacterales</taxon>
        <taxon>Paracoccaceae</taxon>
        <taxon>Boseongicola</taxon>
    </lineage>
</organism>
<name>A0A238J6L5_9RHOB</name>
<protein>
    <recommendedName>
        <fullName evidence="3">ABM domain-containing protein</fullName>
    </recommendedName>
</protein>